<comment type="caution">
    <text evidence="1">The sequence shown here is derived from an EMBL/GenBank/DDBJ whole genome shotgun (WGS) entry which is preliminary data.</text>
</comment>
<dbReference type="Proteomes" id="UP001140066">
    <property type="component" value="Unassembled WGS sequence"/>
</dbReference>
<reference evidence="1" key="1">
    <citation type="submission" date="2022-07" db="EMBL/GenBank/DDBJ databases">
        <title>Phylogenomic reconstructions and comparative analyses of Kickxellomycotina fungi.</title>
        <authorList>
            <person name="Reynolds N.K."/>
            <person name="Stajich J.E."/>
            <person name="Barry K."/>
            <person name="Grigoriev I.V."/>
            <person name="Crous P."/>
            <person name="Smith M.E."/>
        </authorList>
    </citation>
    <scope>NUCLEOTIDE SEQUENCE</scope>
    <source>
        <strain evidence="1">BCRC 34191</strain>
    </source>
</reference>
<dbReference type="EMBL" id="JANBUK010000161">
    <property type="protein sequence ID" value="KAJ2791348.1"/>
    <property type="molecule type" value="Genomic_DNA"/>
</dbReference>
<evidence type="ECO:0000313" key="1">
    <source>
        <dbReference type="EMBL" id="KAJ2791348.1"/>
    </source>
</evidence>
<name>A0ACC1KKB0_9FUNG</name>
<accession>A0ACC1KKB0</accession>
<evidence type="ECO:0000313" key="2">
    <source>
        <dbReference type="Proteomes" id="UP001140066"/>
    </source>
</evidence>
<keyword evidence="2" id="KW-1185">Reference proteome</keyword>
<sequence>MTTADTGNPASGFWPRLFRPSDTRPSKLRRRPREQPTPPPAPTSRQVSWRRRSYAHSAASAITAVAIEPRPPAVPPKDYPPVDDTMHGGTLRSTRNGGEVRGVIEQFPEPLESNDEFVTPDSEFFKYSSHSMASSFWRDYDRRISVGGTAGMARVIVDAMVDDVVTGGAADGWRVDEGCGTFNDVLSNTNSLHPIVMAFVRAHVEGALVILGPEHIWLAVLQGVSAMLRHGNEAKGRQAAGQRSFGDVGLSQQVVGANSGQYVGGTGGVPDLGELWQVLRGSSDIPMSCTASTGHEVRVFGSDMYDRHELYSGRGAAPLVMAMAASGHCHGSVGRVEYGRIGSGSRSIAWQPQLRRTNPAWAEAVAKGVGVSGLRLSGSLQAWAALCVVTRQLKAMYSGRSLAFDWWLHRVHLLSRDMADYFAVQDEPLPKARQRWLDSALFDGHSGAPLGARLDGWLAALFPMDAHGGTIHEQDRWWVDWEAMPSGVDLLRASAAPAGEWLNLYSGFVGVQQLGRDAGRSRGHTRTLQGDDLDAALGITRDHATTLVEDQPPALKPVRDDRAIAPLIGWAMDH</sequence>
<gene>
    <name evidence="1" type="ORF">GGI18_001198</name>
</gene>
<protein>
    <submittedName>
        <fullName evidence="1">Uncharacterized protein</fullName>
    </submittedName>
</protein>
<proteinExistence type="predicted"/>
<organism evidence="1 2">
    <name type="scientific">Coemansia linderi</name>
    <dbReference type="NCBI Taxonomy" id="2663919"/>
    <lineage>
        <taxon>Eukaryota</taxon>
        <taxon>Fungi</taxon>
        <taxon>Fungi incertae sedis</taxon>
        <taxon>Zoopagomycota</taxon>
        <taxon>Kickxellomycotina</taxon>
        <taxon>Kickxellomycetes</taxon>
        <taxon>Kickxellales</taxon>
        <taxon>Kickxellaceae</taxon>
        <taxon>Coemansia</taxon>
    </lineage>
</organism>